<keyword evidence="4" id="KW-1185">Reference proteome</keyword>
<feature type="transmembrane region" description="Helical" evidence="1">
    <location>
        <begin position="38"/>
        <end position="61"/>
    </location>
</feature>
<dbReference type="InterPro" id="IPR032693">
    <property type="entry name" value="YtkA-like_dom"/>
</dbReference>
<evidence type="ECO:0000313" key="3">
    <source>
        <dbReference type="EMBL" id="CAH2402670.1"/>
    </source>
</evidence>
<name>A0ABN8JXD5_9HYPH</name>
<evidence type="ECO:0000256" key="1">
    <source>
        <dbReference type="SAM" id="Phobius"/>
    </source>
</evidence>
<dbReference type="EMBL" id="CAKXZT010000129">
    <property type="protein sequence ID" value="CAH2402670.1"/>
    <property type="molecule type" value="Genomic_DNA"/>
</dbReference>
<proteinExistence type="predicted"/>
<sequence length="188" mass="19680">MLGVSGFLHQRRFLSCAAGRDLPSGTLFPGRGTGLASLWRYVLAGVGLAALLAGILAAVYLTAPQAPRLAGSEMAGSEIARSKKTANGLFVASFEPERGVVRQGELQSWLLTLRTKAGTPVEGAAITISGGMPQHRHGLPTSPQATDYLGDGRYRIGGVKFTMSGLWQLHFAISAAAGSDTVVFNVLL</sequence>
<keyword evidence="1" id="KW-0812">Transmembrane</keyword>
<accession>A0ABN8JXD5</accession>
<reference evidence="3 4" key="1">
    <citation type="submission" date="2022-03" db="EMBL/GenBank/DDBJ databases">
        <authorList>
            <person name="Brunel B."/>
        </authorList>
    </citation>
    <scope>NUCLEOTIDE SEQUENCE [LARGE SCALE GENOMIC DNA]</scope>
    <source>
        <strain evidence="3">STM5069sample</strain>
    </source>
</reference>
<keyword evidence="1" id="KW-0472">Membrane</keyword>
<evidence type="ECO:0000259" key="2">
    <source>
        <dbReference type="Pfam" id="PF13115"/>
    </source>
</evidence>
<comment type="caution">
    <text evidence="3">The sequence shown here is derived from an EMBL/GenBank/DDBJ whole genome shotgun (WGS) entry which is preliminary data.</text>
</comment>
<keyword evidence="1" id="KW-1133">Transmembrane helix</keyword>
<dbReference type="Proteomes" id="UP001153050">
    <property type="component" value="Unassembled WGS sequence"/>
</dbReference>
<feature type="domain" description="YtkA-like" evidence="2">
    <location>
        <begin position="103"/>
        <end position="170"/>
    </location>
</feature>
<gene>
    <name evidence="3" type="ORF">MES5069_340040</name>
</gene>
<protein>
    <submittedName>
        <fullName evidence="3">YtkA-like</fullName>
    </submittedName>
</protein>
<dbReference type="Pfam" id="PF13115">
    <property type="entry name" value="YtkA"/>
    <property type="match status" value="1"/>
</dbReference>
<organism evidence="3 4">
    <name type="scientific">Mesorhizobium escarrei</name>
    <dbReference type="NCBI Taxonomy" id="666018"/>
    <lineage>
        <taxon>Bacteria</taxon>
        <taxon>Pseudomonadati</taxon>
        <taxon>Pseudomonadota</taxon>
        <taxon>Alphaproteobacteria</taxon>
        <taxon>Hyphomicrobiales</taxon>
        <taxon>Phyllobacteriaceae</taxon>
        <taxon>Mesorhizobium</taxon>
    </lineage>
</organism>
<evidence type="ECO:0000313" key="4">
    <source>
        <dbReference type="Proteomes" id="UP001153050"/>
    </source>
</evidence>